<dbReference type="InterPro" id="IPR003789">
    <property type="entry name" value="Asn/Gln_tRNA_amidoTrase-B-like"/>
</dbReference>
<dbReference type="Pfam" id="PF09424">
    <property type="entry name" value="YqeY"/>
    <property type="match status" value="1"/>
</dbReference>
<dbReference type="Gene3D" id="1.10.1510.10">
    <property type="entry name" value="Uncharacterised protein YqeY/AIM41 PF09424, N-terminal domain"/>
    <property type="match status" value="1"/>
</dbReference>
<sequence>MFRQLARLHEAHSVPRIPSMRWYVDSSSVAKPVASTINTRLKQDLKTAMRAKEKTRLSVIKGLLSDILYAEKNMATGPKFSRESDADVASVIQRAIKQRHDSVQSYRDGGRDDLASAEEDEIHILGSYLPEQLSSEQIEEHVKEVIERLGASGIKAMGAVMKEVDISPAQAPRSCIAEIAKKLLRFKSTTEVSGSSITNVPLNAHTPEKTKVSADGQTYITTLANGLRVASERSPGHFTALGVYVDAGSRYEDHSTSGYAHLMDRLAFRNSERLTGIESMAMIEKLGGSIVSSSTRECIMYQAAVFPHDVPTALKLLAETTLRPKFLPEDIEELQMTVPWELQDFESKPEMFLPEKLHEVAFQTGTLGNPLLCSVQQLNAATSESLSAYHRLWYQPERIVVAAVGIDHDALVHLCKDNGFADLKNLSSSGTAASMQSDQLSSNDADGRSWFNKILSGGAHSANAHSVIVPGNKSIYTGGTWFDNKPDVDFTQVYLGFKSAGIDNEHKLYVYATLQMLLGGGGSFSAGGPGKGMYSRLYTRVLNQHAWIESCMAFHHCYTDAGMFGISASCGPRNEYALLDVIATELESVASGKGRLSLRSSIRRPYASQEGPTSLEVRRAKNQLKSNLLMNLESRMVQLEDLGRQIQVSGHKISADTMIKHIESITVDDISSVAKELLESPATILAQGYIKGIDKFYPQVAASHGIKI</sequence>
<feature type="domain" description="Peptidase M16 N-terminal" evidence="5">
    <location>
        <begin position="228"/>
        <end position="373"/>
    </location>
</feature>
<evidence type="ECO:0000256" key="2">
    <source>
        <dbReference type="ARBA" id="ARBA00007261"/>
    </source>
</evidence>
<dbReference type="SUPFAM" id="SSF89095">
    <property type="entry name" value="GatB/YqeY motif"/>
    <property type="match status" value="1"/>
</dbReference>
<dbReference type="PROSITE" id="PS00143">
    <property type="entry name" value="INSULINASE"/>
    <property type="match status" value="1"/>
</dbReference>
<name>A0A9W8G814_9FUNG</name>
<dbReference type="Proteomes" id="UP001151518">
    <property type="component" value="Unassembled WGS sequence"/>
</dbReference>
<dbReference type="OrthoDB" id="277191at2759"/>
<reference evidence="7" key="1">
    <citation type="submission" date="2022-07" db="EMBL/GenBank/DDBJ databases">
        <title>Phylogenomic reconstructions and comparative analyses of Kickxellomycotina fungi.</title>
        <authorList>
            <person name="Reynolds N.K."/>
            <person name="Stajich J.E."/>
            <person name="Barry K."/>
            <person name="Grigoriev I.V."/>
            <person name="Crous P."/>
            <person name="Smith M.E."/>
        </authorList>
    </citation>
    <scope>NUCLEOTIDE SEQUENCE</scope>
    <source>
        <strain evidence="7">NRRL 3115</strain>
    </source>
</reference>
<comment type="similarity">
    <text evidence="2 3">Belongs to the peptidase M16 family.</text>
</comment>
<dbReference type="SUPFAM" id="SSF63411">
    <property type="entry name" value="LuxS/MPP-like metallohydrolase"/>
    <property type="match status" value="2"/>
</dbReference>
<dbReference type="InterPro" id="IPR001431">
    <property type="entry name" value="Pept_M16_Zn_BS"/>
</dbReference>
<dbReference type="PANTHER" id="PTHR11851">
    <property type="entry name" value="METALLOPROTEASE"/>
    <property type="match status" value="1"/>
</dbReference>
<dbReference type="Gene3D" id="3.30.830.10">
    <property type="entry name" value="Metalloenzyme, LuxS/M16 peptidase-like"/>
    <property type="match status" value="2"/>
</dbReference>
<dbReference type="Pfam" id="PF00675">
    <property type="entry name" value="Peptidase_M16"/>
    <property type="match status" value="1"/>
</dbReference>
<comment type="similarity">
    <text evidence="4">Belongs to the AIM41 family.</text>
</comment>
<accession>A0A9W8G814</accession>
<proteinExistence type="inferred from homology"/>
<dbReference type="AlphaFoldDB" id="A0A9W8G814"/>
<dbReference type="InterPro" id="IPR011249">
    <property type="entry name" value="Metalloenz_LuxS/M16"/>
</dbReference>
<dbReference type="PANTHER" id="PTHR11851:SF49">
    <property type="entry name" value="MITOCHONDRIAL-PROCESSING PEPTIDASE SUBUNIT ALPHA"/>
    <property type="match status" value="1"/>
</dbReference>
<evidence type="ECO:0000256" key="3">
    <source>
        <dbReference type="RuleBase" id="RU004447"/>
    </source>
</evidence>
<evidence type="ECO:0000256" key="4">
    <source>
        <dbReference type="RuleBase" id="RU365099"/>
    </source>
</evidence>
<dbReference type="InterPro" id="IPR019004">
    <property type="entry name" value="YqeY/Aim41"/>
</dbReference>
<comment type="function">
    <text evidence="1">Substrate recognition and binding subunit of the essential mitochondrial processing protease (MPP), which cleaves the mitochondrial sequence off newly imported precursors proteins.</text>
</comment>
<keyword evidence="4" id="KW-0496">Mitochondrion</keyword>
<dbReference type="GO" id="GO:0004222">
    <property type="term" value="F:metalloendopeptidase activity"/>
    <property type="evidence" value="ECO:0007669"/>
    <property type="project" value="InterPro"/>
</dbReference>
<dbReference type="GO" id="GO:0005739">
    <property type="term" value="C:mitochondrion"/>
    <property type="evidence" value="ECO:0007669"/>
    <property type="project" value="UniProtKB-SubCell"/>
</dbReference>
<gene>
    <name evidence="7" type="primary">MAS2</name>
    <name evidence="4" type="synonym">AIM41</name>
    <name evidence="7" type="ORF">GGI25_002984</name>
</gene>
<keyword evidence="7" id="KW-0378">Hydrolase</keyword>
<dbReference type="GO" id="GO:0006627">
    <property type="term" value="P:protein processing involved in protein targeting to mitochondrion"/>
    <property type="evidence" value="ECO:0007669"/>
    <property type="project" value="TreeGrafter"/>
</dbReference>
<organism evidence="7 8">
    <name type="scientific">Coemansia spiralis</name>
    <dbReference type="NCBI Taxonomy" id="417178"/>
    <lineage>
        <taxon>Eukaryota</taxon>
        <taxon>Fungi</taxon>
        <taxon>Fungi incertae sedis</taxon>
        <taxon>Zoopagomycota</taxon>
        <taxon>Kickxellomycotina</taxon>
        <taxon>Kickxellomycetes</taxon>
        <taxon>Kickxellales</taxon>
        <taxon>Kickxellaceae</taxon>
        <taxon>Coemansia</taxon>
    </lineage>
</organism>
<evidence type="ECO:0000256" key="1">
    <source>
        <dbReference type="ARBA" id="ARBA00002123"/>
    </source>
</evidence>
<comment type="subcellular location">
    <subcellularLocation>
        <location evidence="4">Mitochondrion</location>
    </subcellularLocation>
</comment>
<dbReference type="GO" id="GO:0046872">
    <property type="term" value="F:metal ion binding"/>
    <property type="evidence" value="ECO:0007669"/>
    <property type="project" value="InterPro"/>
</dbReference>
<evidence type="ECO:0000259" key="6">
    <source>
        <dbReference type="Pfam" id="PF05193"/>
    </source>
</evidence>
<protein>
    <recommendedName>
        <fullName evidence="4">Altered inheritance of mitochondria protein 41</fullName>
    </recommendedName>
</protein>
<evidence type="ECO:0000259" key="5">
    <source>
        <dbReference type="Pfam" id="PF00675"/>
    </source>
</evidence>
<feature type="domain" description="Peptidase M16 C-terminal" evidence="6">
    <location>
        <begin position="382"/>
        <end position="592"/>
    </location>
</feature>
<dbReference type="Gene3D" id="1.10.10.410">
    <property type="match status" value="1"/>
</dbReference>
<dbReference type="InterPro" id="IPR023168">
    <property type="entry name" value="GatB_Yqey_C_2"/>
</dbReference>
<dbReference type="InterPro" id="IPR050361">
    <property type="entry name" value="MPP/UQCRC_Complex"/>
</dbReference>
<dbReference type="InterPro" id="IPR007863">
    <property type="entry name" value="Peptidase_M16_C"/>
</dbReference>
<dbReference type="EMBL" id="JANBTW010000029">
    <property type="protein sequence ID" value="KAJ2677739.1"/>
    <property type="molecule type" value="Genomic_DNA"/>
</dbReference>
<dbReference type="InterPro" id="IPR042184">
    <property type="entry name" value="YqeY/Aim41_N"/>
</dbReference>
<dbReference type="InterPro" id="IPR011765">
    <property type="entry name" value="Pept_M16_N"/>
</dbReference>
<evidence type="ECO:0000313" key="7">
    <source>
        <dbReference type="EMBL" id="KAJ2677739.1"/>
    </source>
</evidence>
<evidence type="ECO:0000313" key="8">
    <source>
        <dbReference type="Proteomes" id="UP001151518"/>
    </source>
</evidence>
<dbReference type="GO" id="GO:0016884">
    <property type="term" value="F:carbon-nitrogen ligase activity, with glutamine as amido-N-donor"/>
    <property type="evidence" value="ECO:0007669"/>
    <property type="project" value="UniProtKB-UniRule"/>
</dbReference>
<comment type="caution">
    <text evidence="7">The sequence shown here is derived from an EMBL/GenBank/DDBJ whole genome shotgun (WGS) entry which is preliminary data.</text>
</comment>
<dbReference type="Pfam" id="PF05193">
    <property type="entry name" value="Peptidase_M16_C"/>
    <property type="match status" value="1"/>
</dbReference>